<feature type="region of interest" description="Disordered" evidence="1">
    <location>
        <begin position="33"/>
        <end position="52"/>
    </location>
</feature>
<reference evidence="2 3" key="1">
    <citation type="submission" date="2020-08" db="EMBL/GenBank/DDBJ databases">
        <title>Genomic Encyclopedia of Type Strains, Phase IV (KMG-IV): sequencing the most valuable type-strain genomes for metagenomic binning, comparative biology and taxonomic classification.</title>
        <authorList>
            <person name="Goeker M."/>
        </authorList>
    </citation>
    <scope>NUCLEOTIDE SEQUENCE [LARGE SCALE GENOMIC DNA]</scope>
    <source>
        <strain evidence="2 3">DSM 22198</strain>
    </source>
</reference>
<dbReference type="RefSeq" id="WP_184803415.1">
    <property type="nucleotide sequence ID" value="NZ_JACIIZ010000011.1"/>
</dbReference>
<comment type="caution">
    <text evidence="2">The sequence shown here is derived from an EMBL/GenBank/DDBJ whole genome shotgun (WGS) entry which is preliminary data.</text>
</comment>
<evidence type="ECO:0000313" key="2">
    <source>
        <dbReference type="EMBL" id="MBB6253215.1"/>
    </source>
</evidence>
<organism evidence="2 3">
    <name type="scientific">Nitrospirillum iridis</name>
    <dbReference type="NCBI Taxonomy" id="765888"/>
    <lineage>
        <taxon>Bacteria</taxon>
        <taxon>Pseudomonadati</taxon>
        <taxon>Pseudomonadota</taxon>
        <taxon>Alphaproteobacteria</taxon>
        <taxon>Rhodospirillales</taxon>
        <taxon>Azospirillaceae</taxon>
        <taxon>Nitrospirillum</taxon>
    </lineage>
</organism>
<dbReference type="EMBL" id="JACIIZ010000011">
    <property type="protein sequence ID" value="MBB6253215.1"/>
    <property type="molecule type" value="Genomic_DNA"/>
</dbReference>
<dbReference type="AlphaFoldDB" id="A0A7X0EEN5"/>
<accession>A0A7X0EEN5</accession>
<evidence type="ECO:0000256" key="1">
    <source>
        <dbReference type="SAM" id="MobiDB-lite"/>
    </source>
</evidence>
<proteinExistence type="predicted"/>
<keyword evidence="3" id="KW-1185">Reference proteome</keyword>
<sequence length="52" mass="5811">MARFAHDASGRKVERLASGVHQIQAFAPQGHLVRGKAAPGRRRSDLRPHLWI</sequence>
<dbReference type="Proteomes" id="UP000539175">
    <property type="component" value="Unassembled WGS sequence"/>
</dbReference>
<feature type="compositionally biased region" description="Basic and acidic residues" evidence="1">
    <location>
        <begin position="42"/>
        <end position="52"/>
    </location>
</feature>
<protein>
    <submittedName>
        <fullName evidence="2">Uncharacterized protein</fullName>
    </submittedName>
</protein>
<gene>
    <name evidence="2" type="ORF">FHS74_003784</name>
</gene>
<name>A0A7X0EEN5_9PROT</name>
<evidence type="ECO:0000313" key="3">
    <source>
        <dbReference type="Proteomes" id="UP000539175"/>
    </source>
</evidence>